<gene>
    <name evidence="2" type="primary">LOC125553052</name>
</gene>
<evidence type="ECO:0000313" key="3">
    <source>
        <dbReference type="Proteomes" id="UP000015106"/>
    </source>
</evidence>
<name>A0A8R7JX98_TRIUA</name>
<proteinExistence type="predicted"/>
<keyword evidence="3" id="KW-1185">Reference proteome</keyword>
<feature type="region of interest" description="Disordered" evidence="1">
    <location>
        <begin position="94"/>
        <end position="152"/>
    </location>
</feature>
<dbReference type="Proteomes" id="UP000015106">
    <property type="component" value="Chromosome 1"/>
</dbReference>
<reference evidence="2" key="3">
    <citation type="submission" date="2022-06" db="UniProtKB">
        <authorList>
            <consortium name="EnsemblPlants"/>
        </authorList>
    </citation>
    <scope>IDENTIFICATION</scope>
</reference>
<dbReference type="EnsemblPlants" id="TuG1812G0100001431.01.T04">
    <property type="protein sequence ID" value="TuG1812G0100001431.01.T04"/>
    <property type="gene ID" value="TuG1812G0100001431.01"/>
</dbReference>
<reference evidence="2" key="2">
    <citation type="submission" date="2018-03" db="EMBL/GenBank/DDBJ databases">
        <title>The Triticum urartu genome reveals the dynamic nature of wheat genome evolution.</title>
        <authorList>
            <person name="Ling H."/>
            <person name="Ma B."/>
            <person name="Shi X."/>
            <person name="Liu H."/>
            <person name="Dong L."/>
            <person name="Sun H."/>
            <person name="Cao Y."/>
            <person name="Gao Q."/>
            <person name="Zheng S."/>
            <person name="Li Y."/>
            <person name="Yu Y."/>
            <person name="Du H."/>
            <person name="Qi M."/>
            <person name="Li Y."/>
            <person name="Yu H."/>
            <person name="Cui Y."/>
            <person name="Wang N."/>
            <person name="Chen C."/>
            <person name="Wu H."/>
            <person name="Zhao Y."/>
            <person name="Zhang J."/>
            <person name="Li Y."/>
            <person name="Zhou W."/>
            <person name="Zhang B."/>
            <person name="Hu W."/>
            <person name="Eijk M."/>
            <person name="Tang J."/>
            <person name="Witsenboer H."/>
            <person name="Zhao S."/>
            <person name="Li Z."/>
            <person name="Zhang A."/>
            <person name="Wang D."/>
            <person name="Liang C."/>
        </authorList>
    </citation>
    <scope>NUCLEOTIDE SEQUENCE [LARGE SCALE GENOMIC DNA]</scope>
    <source>
        <strain evidence="2">cv. G1812</strain>
    </source>
</reference>
<evidence type="ECO:0000256" key="1">
    <source>
        <dbReference type="SAM" id="MobiDB-lite"/>
    </source>
</evidence>
<evidence type="ECO:0000313" key="2">
    <source>
        <dbReference type="EnsemblPlants" id="TuG1812G0100001431.01.T04"/>
    </source>
</evidence>
<protein>
    <submittedName>
        <fullName evidence="2">Uncharacterized protein</fullName>
    </submittedName>
</protein>
<organism evidence="2 3">
    <name type="scientific">Triticum urartu</name>
    <name type="common">Red wild einkorn</name>
    <name type="synonym">Crithodium urartu</name>
    <dbReference type="NCBI Taxonomy" id="4572"/>
    <lineage>
        <taxon>Eukaryota</taxon>
        <taxon>Viridiplantae</taxon>
        <taxon>Streptophyta</taxon>
        <taxon>Embryophyta</taxon>
        <taxon>Tracheophyta</taxon>
        <taxon>Spermatophyta</taxon>
        <taxon>Magnoliopsida</taxon>
        <taxon>Liliopsida</taxon>
        <taxon>Poales</taxon>
        <taxon>Poaceae</taxon>
        <taxon>BOP clade</taxon>
        <taxon>Pooideae</taxon>
        <taxon>Triticodae</taxon>
        <taxon>Triticeae</taxon>
        <taxon>Triticinae</taxon>
        <taxon>Triticum</taxon>
    </lineage>
</organism>
<sequence>LLLPLRCAASPLPPSLSAAPRALPLTSAHAAGPLPRSKSCAAGPLPHCTSCATEPLPRSISCAAAFLSCCLSCAVGVFDLRGRLIHLTLSRSAGYKRKKAGSRCYSGAAADRSKPSSPQDGQEDEQKKNDAEGWSYVRGNLGRGPPIAGNQI</sequence>
<dbReference type="AlphaFoldDB" id="A0A8R7JX98"/>
<reference evidence="3" key="1">
    <citation type="journal article" date="2013" name="Nature">
        <title>Draft genome of the wheat A-genome progenitor Triticum urartu.</title>
        <authorList>
            <person name="Ling H.Q."/>
            <person name="Zhao S."/>
            <person name="Liu D."/>
            <person name="Wang J."/>
            <person name="Sun H."/>
            <person name="Zhang C."/>
            <person name="Fan H."/>
            <person name="Li D."/>
            <person name="Dong L."/>
            <person name="Tao Y."/>
            <person name="Gao C."/>
            <person name="Wu H."/>
            <person name="Li Y."/>
            <person name="Cui Y."/>
            <person name="Guo X."/>
            <person name="Zheng S."/>
            <person name="Wang B."/>
            <person name="Yu K."/>
            <person name="Liang Q."/>
            <person name="Yang W."/>
            <person name="Lou X."/>
            <person name="Chen J."/>
            <person name="Feng M."/>
            <person name="Jian J."/>
            <person name="Zhang X."/>
            <person name="Luo G."/>
            <person name="Jiang Y."/>
            <person name="Liu J."/>
            <person name="Wang Z."/>
            <person name="Sha Y."/>
            <person name="Zhang B."/>
            <person name="Wu H."/>
            <person name="Tang D."/>
            <person name="Shen Q."/>
            <person name="Xue P."/>
            <person name="Zou S."/>
            <person name="Wang X."/>
            <person name="Liu X."/>
            <person name="Wang F."/>
            <person name="Yang Y."/>
            <person name="An X."/>
            <person name="Dong Z."/>
            <person name="Zhang K."/>
            <person name="Zhang X."/>
            <person name="Luo M.C."/>
            <person name="Dvorak J."/>
            <person name="Tong Y."/>
            <person name="Wang J."/>
            <person name="Yang H."/>
            <person name="Li Z."/>
            <person name="Wang D."/>
            <person name="Zhang A."/>
            <person name="Wang J."/>
        </authorList>
    </citation>
    <scope>NUCLEOTIDE SEQUENCE</scope>
    <source>
        <strain evidence="3">cv. G1812</strain>
    </source>
</reference>
<accession>A0A8R7JX98</accession>
<dbReference type="Gramene" id="TuG1812G0100001431.01.T04">
    <property type="protein sequence ID" value="TuG1812G0100001431.01.T04"/>
    <property type="gene ID" value="TuG1812G0100001431.01"/>
</dbReference>